<dbReference type="Proteomes" id="UP000265520">
    <property type="component" value="Unassembled WGS sequence"/>
</dbReference>
<organism evidence="2 3">
    <name type="scientific">Trifolium medium</name>
    <dbReference type="NCBI Taxonomy" id="97028"/>
    <lineage>
        <taxon>Eukaryota</taxon>
        <taxon>Viridiplantae</taxon>
        <taxon>Streptophyta</taxon>
        <taxon>Embryophyta</taxon>
        <taxon>Tracheophyta</taxon>
        <taxon>Spermatophyta</taxon>
        <taxon>Magnoliopsida</taxon>
        <taxon>eudicotyledons</taxon>
        <taxon>Gunneridae</taxon>
        <taxon>Pentapetalae</taxon>
        <taxon>rosids</taxon>
        <taxon>fabids</taxon>
        <taxon>Fabales</taxon>
        <taxon>Fabaceae</taxon>
        <taxon>Papilionoideae</taxon>
        <taxon>50 kb inversion clade</taxon>
        <taxon>NPAAA clade</taxon>
        <taxon>Hologalegina</taxon>
        <taxon>IRL clade</taxon>
        <taxon>Trifolieae</taxon>
        <taxon>Trifolium</taxon>
    </lineage>
</organism>
<proteinExistence type="predicted"/>
<accession>A0A392N3F9</accession>
<feature type="non-terminal residue" evidence="2">
    <location>
        <position position="1"/>
    </location>
</feature>
<comment type="caution">
    <text evidence="2">The sequence shown here is derived from an EMBL/GenBank/DDBJ whole genome shotgun (WGS) entry which is preliminary data.</text>
</comment>
<feature type="region of interest" description="Disordered" evidence="1">
    <location>
        <begin position="1"/>
        <end position="22"/>
    </location>
</feature>
<name>A0A392N3F9_9FABA</name>
<sequence>ESSQDAPNKGQKSPGDLANQRANAYHQGACHVEILLTKVKKLQEWVKPSRRQSIKGTLFKIQVWGNLGQGFD</sequence>
<evidence type="ECO:0000256" key="1">
    <source>
        <dbReference type="SAM" id="MobiDB-lite"/>
    </source>
</evidence>
<dbReference type="AlphaFoldDB" id="A0A392N3F9"/>
<protein>
    <submittedName>
        <fullName evidence="2">Uncharacterized protein</fullName>
    </submittedName>
</protein>
<reference evidence="2 3" key="1">
    <citation type="journal article" date="2018" name="Front. Plant Sci.">
        <title>Red Clover (Trifolium pratense) and Zigzag Clover (T. medium) - A Picture of Genomic Similarities and Differences.</title>
        <authorList>
            <person name="Dluhosova J."/>
            <person name="Istvanek J."/>
            <person name="Nedelnik J."/>
            <person name="Repkova J."/>
        </authorList>
    </citation>
    <scope>NUCLEOTIDE SEQUENCE [LARGE SCALE GENOMIC DNA]</scope>
    <source>
        <strain evidence="3">cv. 10/8</strain>
        <tissue evidence="2">Leaf</tissue>
    </source>
</reference>
<evidence type="ECO:0000313" key="3">
    <source>
        <dbReference type="Proteomes" id="UP000265520"/>
    </source>
</evidence>
<keyword evidence="3" id="KW-1185">Reference proteome</keyword>
<dbReference type="EMBL" id="LXQA010024024">
    <property type="protein sequence ID" value="MCH93034.1"/>
    <property type="molecule type" value="Genomic_DNA"/>
</dbReference>
<evidence type="ECO:0000313" key="2">
    <source>
        <dbReference type="EMBL" id="MCH93034.1"/>
    </source>
</evidence>